<dbReference type="FunFam" id="3.40.50.10050:FF:000001">
    <property type="entry name" value="Translation initiation factor IF-2"/>
    <property type="match status" value="1"/>
</dbReference>
<keyword evidence="6 10" id="KW-0547">Nucleotide-binding</keyword>
<dbReference type="PANTHER" id="PTHR43381:SF5">
    <property type="entry name" value="TR-TYPE G DOMAIN-CONTAINING PROTEIN"/>
    <property type="match status" value="1"/>
</dbReference>
<dbReference type="GO" id="GO:0003924">
    <property type="term" value="F:GTPase activity"/>
    <property type="evidence" value="ECO:0007669"/>
    <property type="project" value="UniProtKB-UniRule"/>
</dbReference>
<dbReference type="InterPro" id="IPR053905">
    <property type="entry name" value="EF-G-like_DII"/>
</dbReference>
<dbReference type="CDD" id="cd03702">
    <property type="entry name" value="IF2_mtIF2_II"/>
    <property type="match status" value="1"/>
</dbReference>
<feature type="region of interest" description="Disordered" evidence="13">
    <location>
        <begin position="58"/>
        <end position="311"/>
    </location>
</feature>
<feature type="compositionally biased region" description="Gly residues" evidence="13">
    <location>
        <begin position="248"/>
        <end position="257"/>
    </location>
</feature>
<dbReference type="InterPro" id="IPR004161">
    <property type="entry name" value="EFTu-like_2"/>
</dbReference>
<evidence type="ECO:0000256" key="2">
    <source>
        <dbReference type="ARBA" id="ARBA00007733"/>
    </source>
</evidence>
<feature type="domain" description="Tr-type G" evidence="14">
    <location>
        <begin position="433"/>
        <end position="602"/>
    </location>
</feature>
<dbReference type="PROSITE" id="PS01176">
    <property type="entry name" value="IF2"/>
    <property type="match status" value="1"/>
</dbReference>
<keyword evidence="4 10" id="KW-0963">Cytoplasm</keyword>
<dbReference type="InterPro" id="IPR036925">
    <property type="entry name" value="TIF_IF2_dom3_sf"/>
</dbReference>
<dbReference type="Proteomes" id="UP000748108">
    <property type="component" value="Unassembled WGS sequence"/>
</dbReference>
<evidence type="ECO:0000256" key="8">
    <source>
        <dbReference type="ARBA" id="ARBA00023134"/>
    </source>
</evidence>
<feature type="compositionally biased region" description="Polar residues" evidence="13">
    <location>
        <begin position="93"/>
        <end position="108"/>
    </location>
</feature>
<dbReference type="InterPro" id="IPR000178">
    <property type="entry name" value="TF_IF2_bacterial-like"/>
</dbReference>
<comment type="caution">
    <text evidence="15">The sequence shown here is derived from an EMBL/GenBank/DDBJ whole genome shotgun (WGS) entry which is preliminary data.</text>
</comment>
<dbReference type="InterPro" id="IPR044145">
    <property type="entry name" value="IF2_II"/>
</dbReference>
<evidence type="ECO:0000256" key="4">
    <source>
        <dbReference type="ARBA" id="ARBA00022490"/>
    </source>
</evidence>
<dbReference type="InterPro" id="IPR009000">
    <property type="entry name" value="Transl_B-barrel_sf"/>
</dbReference>
<evidence type="ECO:0000256" key="10">
    <source>
        <dbReference type="HAMAP-Rule" id="MF_00100"/>
    </source>
</evidence>
<keyword evidence="7 10" id="KW-0648">Protein biosynthesis</keyword>
<dbReference type="GO" id="GO:0003743">
    <property type="term" value="F:translation initiation factor activity"/>
    <property type="evidence" value="ECO:0007669"/>
    <property type="project" value="UniProtKB-UniRule"/>
</dbReference>
<dbReference type="Pfam" id="PF00009">
    <property type="entry name" value="GTP_EFTU"/>
    <property type="match status" value="1"/>
</dbReference>
<dbReference type="InterPro" id="IPR015760">
    <property type="entry name" value="TIF_IF2"/>
</dbReference>
<dbReference type="FunFam" id="3.40.50.300:FF:000019">
    <property type="entry name" value="Translation initiation factor IF-2"/>
    <property type="match status" value="1"/>
</dbReference>
<evidence type="ECO:0000256" key="11">
    <source>
        <dbReference type="RuleBase" id="RU000644"/>
    </source>
</evidence>
<comment type="subcellular location">
    <subcellularLocation>
        <location evidence="1 10 12">Cytoplasm</location>
    </subcellularLocation>
</comment>
<feature type="compositionally biased region" description="Basic and acidic residues" evidence="13">
    <location>
        <begin position="115"/>
        <end position="125"/>
    </location>
</feature>
<evidence type="ECO:0000256" key="1">
    <source>
        <dbReference type="ARBA" id="ARBA00004496"/>
    </source>
</evidence>
<feature type="binding site" evidence="10">
    <location>
        <begin position="542"/>
        <end position="545"/>
    </location>
    <ligand>
        <name>GTP</name>
        <dbReference type="ChEBI" id="CHEBI:37565"/>
    </ligand>
</feature>
<feature type="compositionally biased region" description="Basic and acidic residues" evidence="13">
    <location>
        <begin position="192"/>
        <end position="231"/>
    </location>
</feature>
<keyword evidence="5 10" id="KW-0396">Initiation factor</keyword>
<dbReference type="GO" id="GO:0005525">
    <property type="term" value="F:GTP binding"/>
    <property type="evidence" value="ECO:0007669"/>
    <property type="project" value="UniProtKB-KW"/>
</dbReference>
<dbReference type="Gene3D" id="3.40.50.300">
    <property type="entry name" value="P-loop containing nucleotide triphosphate hydrolases"/>
    <property type="match status" value="1"/>
</dbReference>
<dbReference type="Pfam" id="PF11987">
    <property type="entry name" value="IF-2"/>
    <property type="match status" value="1"/>
</dbReference>
<feature type="compositionally biased region" description="Basic and acidic residues" evidence="13">
    <location>
        <begin position="58"/>
        <end position="85"/>
    </location>
</feature>
<dbReference type="SUPFAM" id="SSF52540">
    <property type="entry name" value="P-loop containing nucleoside triphosphate hydrolases"/>
    <property type="match status" value="1"/>
</dbReference>
<dbReference type="Pfam" id="PF04760">
    <property type="entry name" value="IF2_N"/>
    <property type="match status" value="2"/>
</dbReference>
<evidence type="ECO:0000256" key="13">
    <source>
        <dbReference type="SAM" id="MobiDB-lite"/>
    </source>
</evidence>
<evidence type="ECO:0000256" key="9">
    <source>
        <dbReference type="ARBA" id="ARBA00025162"/>
    </source>
</evidence>
<gene>
    <name evidence="10 15" type="primary">infB</name>
    <name evidence="15" type="ORF">KM312_09530</name>
</gene>
<comment type="function">
    <text evidence="9 10 11">One of the essential components for the initiation of protein synthesis. Protects formylmethionyl-tRNA from spontaneous hydrolysis and promotes its binding to the 30S ribosomal subunits. Also involved in the hydrolysis of GTP during the formation of the 70S ribosomal complex.</text>
</comment>
<feature type="compositionally biased region" description="Basic and acidic residues" evidence="13">
    <location>
        <begin position="164"/>
        <end position="183"/>
    </location>
</feature>
<dbReference type="InterPro" id="IPR000795">
    <property type="entry name" value="T_Tr_GTP-bd_dom"/>
</dbReference>
<dbReference type="SUPFAM" id="SSF52156">
    <property type="entry name" value="Initiation factor IF2/eIF5b, domain 3"/>
    <property type="match status" value="1"/>
</dbReference>
<keyword evidence="8 10" id="KW-0342">GTP-binding</keyword>
<dbReference type="CDD" id="cd03692">
    <property type="entry name" value="mtIF2_IVc"/>
    <property type="match status" value="1"/>
</dbReference>
<evidence type="ECO:0000256" key="7">
    <source>
        <dbReference type="ARBA" id="ARBA00022917"/>
    </source>
</evidence>
<evidence type="ECO:0000259" key="14">
    <source>
        <dbReference type="PROSITE" id="PS51722"/>
    </source>
</evidence>
<feature type="binding site" evidence="10">
    <location>
        <begin position="442"/>
        <end position="449"/>
    </location>
    <ligand>
        <name>GTP</name>
        <dbReference type="ChEBI" id="CHEBI:37565"/>
    </ligand>
</feature>
<protein>
    <recommendedName>
        <fullName evidence="3 10">Translation initiation factor IF-2</fullName>
    </recommendedName>
</protein>
<dbReference type="Gene3D" id="3.40.50.10050">
    <property type="entry name" value="Translation initiation factor IF- 2, domain 3"/>
    <property type="match status" value="1"/>
</dbReference>
<sequence>MAKYRVYEYARELNMSSKEIITILKRLNIPVQNHMSIVDEEAQAKIDQFFREIRQRAAAEKARREAEERRKAEELKKAEERRKASEAQQAQATTRTGDTVSDTKTSSVGTTGTETQEKTKKEEKAGVAAGSAGGEADGAPTAGGAPSGRSGDKRRRRRRGGRGGGDRRGGDGRREPAEERREPAAAGGGGQADRDRRPQDGRGDRDRRPQDGRGERREATGRDARPERSGDRPAASAGPRERSDRGRPGGGRPGRGRGLYVPPAPVTEEKTESRRRGGKKEKDKEEKELFSPKAETKKGGKKPAIKEKEPRVAVFDEDDDVALAPVRSGKKRNKQRKHKDVTYAEDRVTPTKIAIEERVNVGEFARMIGREPAEVIKKLFMLGIVATINQDIDFDAATLIASEYGIEVEKKVVINEVEFETIEEQDDPASLVPRPPVVTVMGHVDHGKTTLLDAIRKTRVAAQEAGGITQHIGAYQVELDGRFITFLDTPGHEAFTAMRARGAKVTDIVVLVVAADDGVMPQTLEALSHARDAGVPIIVAVNKIDKPDANPDRVKQELAEHGLIPEEWGGDTIFVHVSALRHQGIDELLEMILLVAEMRELRANPNKRARGTVIEAKLDRGRGPVATVLVQNGTLKVGDALVVGTIYGRVRSMHDHLGRRLTEAGPSTPVEITGLEDVPEAGDAFMVFEDDAKAKQIAEERALKKREQELKKKHVSLDELFSQIQQGDTKELALILKADVHGSVEALRAAIEKIKVEGVRVRIVHAGVGAINESDVMLASAARAVIIGFNVRPDANAKAIAEREKIDIRLYNVIYKAIEEIEAALKGLLEPVYEEKVIGMAEVRQTFFASRVGTIAGLYVTEGKITRDAHVRVIRDGIVIHDGKIESLKRFKDDVREVTQGYECGLKIQGYNDVKEGDLIEAYVMEAVPQA</sequence>
<dbReference type="InterPro" id="IPR005225">
    <property type="entry name" value="Small_GTP-bd"/>
</dbReference>
<dbReference type="Pfam" id="PF03144">
    <property type="entry name" value="GTP_EFTU_D2"/>
    <property type="match status" value="1"/>
</dbReference>
<evidence type="ECO:0000313" key="16">
    <source>
        <dbReference type="Proteomes" id="UP000748108"/>
    </source>
</evidence>
<accession>A0A947GAI2</accession>
<dbReference type="GO" id="GO:0005829">
    <property type="term" value="C:cytosol"/>
    <property type="evidence" value="ECO:0007669"/>
    <property type="project" value="TreeGrafter"/>
</dbReference>
<evidence type="ECO:0000256" key="12">
    <source>
        <dbReference type="RuleBase" id="RU000645"/>
    </source>
</evidence>
<dbReference type="HAMAP" id="MF_00100_B">
    <property type="entry name" value="IF_2_B"/>
    <property type="match status" value="1"/>
</dbReference>
<evidence type="ECO:0000256" key="6">
    <source>
        <dbReference type="ARBA" id="ARBA00022741"/>
    </source>
</evidence>
<dbReference type="AlphaFoldDB" id="A0A947GAI2"/>
<dbReference type="InterPro" id="IPR027417">
    <property type="entry name" value="P-loop_NTPase"/>
</dbReference>
<reference evidence="15" key="1">
    <citation type="journal article" date="2021" name="Microbiology">
        <title>Metagenomic Analysis of the Microbial Community in the Underground Coal Fire Area (Kemerovo Region, Russia) Revealed Predominance of Thermophilic Members of the Phyla Deinococcus-thermus, Aquificae, and Firmicutes.</title>
        <authorList>
            <person name="Kadnikov V."/>
            <person name="Mardanov A.V."/>
            <person name="Beletsky A.V."/>
            <person name="Karnachuk O.V."/>
            <person name="Ravin N.V."/>
        </authorList>
    </citation>
    <scope>NUCLEOTIDE SEQUENCE</scope>
    <source>
        <strain evidence="15">RBS10-49</strain>
    </source>
</reference>
<proteinExistence type="inferred from homology"/>
<dbReference type="PANTHER" id="PTHR43381">
    <property type="entry name" value="TRANSLATION INITIATION FACTOR IF-2-RELATED"/>
    <property type="match status" value="1"/>
</dbReference>
<evidence type="ECO:0000256" key="3">
    <source>
        <dbReference type="ARBA" id="ARBA00020675"/>
    </source>
</evidence>
<dbReference type="CDD" id="cd01887">
    <property type="entry name" value="IF2_eIF5B"/>
    <property type="match status" value="1"/>
</dbReference>
<dbReference type="Gene3D" id="1.10.10.2480">
    <property type="match status" value="1"/>
</dbReference>
<feature type="compositionally biased region" description="Basic residues" evidence="13">
    <location>
        <begin position="152"/>
        <end position="161"/>
    </location>
</feature>
<feature type="compositionally biased region" description="Basic and acidic residues" evidence="13">
    <location>
        <begin position="267"/>
        <end position="311"/>
    </location>
</feature>
<dbReference type="NCBIfam" id="TIGR00487">
    <property type="entry name" value="IF-2"/>
    <property type="match status" value="1"/>
</dbReference>
<dbReference type="PROSITE" id="PS51722">
    <property type="entry name" value="G_TR_2"/>
    <property type="match status" value="1"/>
</dbReference>
<dbReference type="Gene3D" id="2.40.30.10">
    <property type="entry name" value="Translation factors"/>
    <property type="match status" value="2"/>
</dbReference>
<dbReference type="Pfam" id="PF22042">
    <property type="entry name" value="EF-G_D2"/>
    <property type="match status" value="1"/>
</dbReference>
<feature type="binding site" evidence="10">
    <location>
        <begin position="488"/>
        <end position="492"/>
    </location>
    <ligand>
        <name>GTP</name>
        <dbReference type="ChEBI" id="CHEBI:37565"/>
    </ligand>
</feature>
<feature type="region of interest" description="G-domain" evidence="10">
    <location>
        <begin position="436"/>
        <end position="584"/>
    </location>
</feature>
<dbReference type="InterPro" id="IPR023115">
    <property type="entry name" value="TIF_IF2_dom3"/>
</dbReference>
<dbReference type="InterPro" id="IPR006847">
    <property type="entry name" value="IF2_N"/>
</dbReference>
<evidence type="ECO:0000313" key="15">
    <source>
        <dbReference type="EMBL" id="MBT9282865.1"/>
    </source>
</evidence>
<dbReference type="EMBL" id="JAHHQF010000070">
    <property type="protein sequence ID" value="MBT9282865.1"/>
    <property type="molecule type" value="Genomic_DNA"/>
</dbReference>
<dbReference type="FunFam" id="2.40.30.10:FF:000008">
    <property type="entry name" value="Translation initiation factor IF-2"/>
    <property type="match status" value="1"/>
</dbReference>
<dbReference type="SUPFAM" id="SSF50447">
    <property type="entry name" value="Translation proteins"/>
    <property type="match status" value="2"/>
</dbReference>
<organism evidence="15 16">
    <name type="scientific">Hydrogenibacillus schlegelii</name>
    <name type="common">Bacillus schlegelii</name>
    <dbReference type="NCBI Taxonomy" id="1484"/>
    <lineage>
        <taxon>Bacteria</taxon>
        <taxon>Bacillati</taxon>
        <taxon>Bacillota</taxon>
        <taxon>Bacilli</taxon>
        <taxon>Bacillales</taxon>
        <taxon>Bacillales Family X. Incertae Sedis</taxon>
        <taxon>Hydrogenibacillus</taxon>
    </lineage>
</organism>
<dbReference type="FunFam" id="2.40.30.10:FF:000007">
    <property type="entry name" value="Translation initiation factor IF-2"/>
    <property type="match status" value="1"/>
</dbReference>
<evidence type="ECO:0000256" key="5">
    <source>
        <dbReference type="ARBA" id="ARBA00022540"/>
    </source>
</evidence>
<dbReference type="NCBIfam" id="TIGR00231">
    <property type="entry name" value="small_GTP"/>
    <property type="match status" value="1"/>
</dbReference>
<name>A0A947GAI2_HYDSH</name>
<comment type="similarity">
    <text evidence="2 10 11">Belongs to the TRAFAC class translation factor GTPase superfamily. Classic translation factor GTPase family. IF-2 subfamily.</text>
</comment>